<protein>
    <recommendedName>
        <fullName evidence="2">DnaT DNA-binding domain-containing protein</fullName>
    </recommendedName>
</protein>
<feature type="domain" description="DnaT DNA-binding" evidence="2">
    <location>
        <begin position="159"/>
        <end position="223"/>
    </location>
</feature>
<dbReference type="EMBL" id="FO203512">
    <property type="protein sequence ID" value="CCK77802.1"/>
    <property type="molecule type" value="Genomic_DNA"/>
</dbReference>
<proteinExistence type="predicted"/>
<feature type="compositionally biased region" description="Polar residues" evidence="1">
    <location>
        <begin position="144"/>
        <end position="167"/>
    </location>
</feature>
<dbReference type="Gene3D" id="1.10.8.1180">
    <property type="match status" value="3"/>
</dbReference>
<sequence length="437" mass="50299">MHPLIADKTLVFSPALAATIGLEEAIALTWLNDIAQALGGIQWHINNDQLRQVFSFWDDQKIRLVLRNLHEKGLLRLISPLFPDAPQLIFCFPSQPHEQASSQPAQVAQPPVQPTSFQQPPFQKPPFQKPPFQKPAFQKPAFQNSGFQQPASQPVNPKQPMEQQWQPTRDGLNRLQQHGIPDSYSLSKLDEFILQARENGNNRNDWNTQFFRFIKKHWVYTQTDAHKKQQRIAEKAAFNTSHAQAPDRQERFQARCEEAGPITQQWQPSLDAQQILQRAGIKPQFIQDSIPEFVLYWQERGDAHKTWNTKFIQHVRQQWARYSSSLEHSSVPTRIADDWQPDNDCYDILAMAHIDVHYAKSLIGEFLLYWRDSNQLQTSWNSKFLQYVKQQWARQLNQGSQIGGKANAGSQSGTQSNSEPGYATAAASRQRLTDTDW</sequence>
<feature type="domain" description="DnaT DNA-binding" evidence="2">
    <location>
        <begin position="334"/>
        <end position="398"/>
    </location>
</feature>
<keyword evidence="4" id="KW-1185">Reference proteome</keyword>
<dbReference type="InterPro" id="IPR040480">
    <property type="entry name" value="DnaT_DNA_bind"/>
</dbReference>
<name>R4YRS9_OLEAN</name>
<feature type="region of interest" description="Disordered" evidence="1">
    <location>
        <begin position="100"/>
        <end position="167"/>
    </location>
</feature>
<feature type="compositionally biased region" description="Low complexity" evidence="1">
    <location>
        <begin position="100"/>
        <end position="121"/>
    </location>
</feature>
<dbReference type="AlphaFoldDB" id="R4YRS9"/>
<feature type="compositionally biased region" description="Low complexity" evidence="1">
    <location>
        <begin position="134"/>
        <end position="143"/>
    </location>
</feature>
<feature type="compositionally biased region" description="Pro residues" evidence="1">
    <location>
        <begin position="122"/>
        <end position="133"/>
    </location>
</feature>
<dbReference type="HOGENOM" id="CLU_771177_0_0_6"/>
<evidence type="ECO:0000259" key="2">
    <source>
        <dbReference type="Pfam" id="PF17948"/>
    </source>
</evidence>
<feature type="compositionally biased region" description="Polar residues" evidence="1">
    <location>
        <begin position="408"/>
        <end position="419"/>
    </location>
</feature>
<gene>
    <name evidence="3" type="ORF">OLEAN_C36260</name>
</gene>
<evidence type="ECO:0000256" key="1">
    <source>
        <dbReference type="SAM" id="MobiDB-lite"/>
    </source>
</evidence>
<dbReference type="OrthoDB" id="5718012at2"/>
<dbReference type="STRING" id="698738.OLEAN_C36260"/>
<dbReference type="KEGG" id="oai:OLEAN_C36260"/>
<accession>R4YRS9</accession>
<organism evidence="3 4">
    <name type="scientific">Oleispira antarctica RB-8</name>
    <dbReference type="NCBI Taxonomy" id="698738"/>
    <lineage>
        <taxon>Bacteria</taxon>
        <taxon>Pseudomonadati</taxon>
        <taxon>Pseudomonadota</taxon>
        <taxon>Gammaproteobacteria</taxon>
        <taxon>Oceanospirillales</taxon>
        <taxon>Oceanospirillaceae</taxon>
        <taxon>Oleispira</taxon>
    </lineage>
</organism>
<feature type="domain" description="DnaT DNA-binding" evidence="2">
    <location>
        <begin position="261"/>
        <end position="326"/>
    </location>
</feature>
<dbReference type="Pfam" id="PF17948">
    <property type="entry name" value="DnaT"/>
    <property type="match status" value="3"/>
</dbReference>
<evidence type="ECO:0000313" key="3">
    <source>
        <dbReference type="EMBL" id="CCK77802.1"/>
    </source>
</evidence>
<feature type="region of interest" description="Disordered" evidence="1">
    <location>
        <begin position="401"/>
        <end position="437"/>
    </location>
</feature>
<dbReference type="Proteomes" id="UP000032749">
    <property type="component" value="Chromosome"/>
</dbReference>
<reference evidence="3 4" key="1">
    <citation type="journal article" date="2013" name="Nat. Commun.">
        <title>Genome sequence and functional genomic analysis of the oil-degrading bacterium Oleispira antarctica.</title>
        <authorList>
            <person name="Kube M."/>
            <person name="Chernikova T.N."/>
            <person name="Al-Ramahi Y."/>
            <person name="Beloqui A."/>
            <person name="Lopez-Cortez N."/>
            <person name="Guazzaroni M.E."/>
            <person name="Heipieper H.J."/>
            <person name="Klages S."/>
            <person name="Kotsyurbenko O.R."/>
            <person name="Langer I."/>
            <person name="Nechitaylo T.Y."/>
            <person name="Lunsdorf H."/>
            <person name="Fernandez M."/>
            <person name="Juarez S."/>
            <person name="Ciordia S."/>
            <person name="Singer A."/>
            <person name="Kagan O."/>
            <person name="Egorova O."/>
            <person name="Petit P.A."/>
            <person name="Stogios P."/>
            <person name="Kim Y."/>
            <person name="Tchigvintsev A."/>
            <person name="Flick R."/>
            <person name="Denaro R."/>
            <person name="Genovese M."/>
            <person name="Albar J.P."/>
            <person name="Reva O.N."/>
            <person name="Martinez-Gomariz M."/>
            <person name="Tran H."/>
            <person name="Ferrer M."/>
            <person name="Savchenko A."/>
            <person name="Yakunin A.F."/>
            <person name="Yakimov M.M."/>
            <person name="Golyshina O.V."/>
            <person name="Reinhardt R."/>
            <person name="Golyshin P.N."/>
        </authorList>
    </citation>
    <scope>NUCLEOTIDE SEQUENCE [LARGE SCALE GENOMIC DNA]</scope>
</reference>
<evidence type="ECO:0000313" key="4">
    <source>
        <dbReference type="Proteomes" id="UP000032749"/>
    </source>
</evidence>